<dbReference type="GO" id="GO:0005634">
    <property type="term" value="C:nucleus"/>
    <property type="evidence" value="ECO:0007669"/>
    <property type="project" value="TreeGrafter"/>
</dbReference>
<dbReference type="InterPro" id="IPR051127">
    <property type="entry name" value="Fungal_SecMet_Regulators"/>
</dbReference>
<dbReference type="InterPro" id="IPR007219">
    <property type="entry name" value="XnlR_reg_dom"/>
</dbReference>
<sequence>MDPQPADMSPSRGGSSRRNSRRPRAKIPLACQPCRNRKSRCDGARPMCTRCQQRGLAREVCVYRDDATNDAQASSIIALQDRVKELEDIIRNSSGTQSIHEPLLSSTPPTRRLSTFAPAATDSFDGGQHRHTCSSQRNEIYRHSSSFPTGPSAHSPPPAGQRRELDGIHLRQPLTPYEQPHEVAEVTAMGTVVSETGLTDKPGAEDHTFYGTSSAAAFIREACKSLGRSPASGMPDQNNTSDLGGHLATPVSQQRQAATFRRNGQAAYSLSLPPRSLADHLISSFFERVYHLYPFFDRATFEAAYGKLWVAESASPASATGPRDVGLGNSLNCGTDTMVFHCALNAMFALACHFSDLPPADREPTSDMFFQKTKTFVGIGLIEHNSLSVVQALLIVSLYLQSTAFPDRCWNSVGIACRLAQGLGLHIDDNDGKDGSMEAEVRRRTWYCCVILDMNVSMTFGRPPMTSTIPDVRSATLFLRFHDNDDFECSTEDDDVCFFVETFRLSQILEAILRTIYQPWRDKHQRDFRYGMARCSDGHYGRLDSTIELDAHLSRFEQSLPHFLSWTREYDKARSQPTASHARSHFHMQKNVLHGRFLYVRLMLYRPLLSRFWSSVHHATTRPPQNRSGASSPLPSRGSSSLIHSSFASECCKHCVTYSMKLISLTHESFLTQHTTSWWWNALYSFTCGFVFILALSCPPVRILLDAGAVEQSWQQCQTILESISTTSLSVQKSLQLLRRLYDGMVTRSQATTLDIDNVPATSHPVDATTEASVMGMNSDRFTNMDDIFAETIDTDMIETLFNSLGSGIAFSDDIIS</sequence>
<organism evidence="9 10">
    <name type="scientific">Purpureocillium lilacinum</name>
    <name type="common">Paecilomyces lilacinus</name>
    <dbReference type="NCBI Taxonomy" id="33203"/>
    <lineage>
        <taxon>Eukaryota</taxon>
        <taxon>Fungi</taxon>
        <taxon>Dikarya</taxon>
        <taxon>Ascomycota</taxon>
        <taxon>Pezizomycotina</taxon>
        <taxon>Sordariomycetes</taxon>
        <taxon>Hypocreomycetidae</taxon>
        <taxon>Hypocreales</taxon>
        <taxon>Ophiocordycipitaceae</taxon>
        <taxon>Purpureocillium</taxon>
    </lineage>
</organism>
<dbReference type="Gene3D" id="4.10.240.10">
    <property type="entry name" value="Zn(2)-C6 fungal-type DNA-binding domain"/>
    <property type="match status" value="1"/>
</dbReference>
<dbReference type="Proteomes" id="UP000245956">
    <property type="component" value="Unassembled WGS sequence"/>
</dbReference>
<keyword evidence="2" id="KW-0805">Transcription regulation</keyword>
<dbReference type="SMART" id="SM00066">
    <property type="entry name" value="GAL4"/>
    <property type="match status" value="1"/>
</dbReference>
<reference evidence="9" key="1">
    <citation type="submission" date="2015-05" db="EMBL/GenBank/DDBJ databases">
        <authorList>
            <person name="Wang D.B."/>
            <person name="Wang M."/>
        </authorList>
    </citation>
    <scope>NUCLEOTIDE SEQUENCE</scope>
    <source>
        <strain evidence="9">36-1</strain>
    </source>
</reference>
<dbReference type="InterPro" id="IPR036864">
    <property type="entry name" value="Zn2-C6_fun-type_DNA-bd_sf"/>
</dbReference>
<evidence type="ECO:0000313" key="8">
    <source>
        <dbReference type="EMBL" id="KAK4090363.1"/>
    </source>
</evidence>
<dbReference type="AlphaFoldDB" id="A0A2U3E8N6"/>
<keyword evidence="1" id="KW-0479">Metal-binding</keyword>
<dbReference type="PANTHER" id="PTHR47424">
    <property type="entry name" value="REGULATORY PROTEIN GAL4"/>
    <property type="match status" value="1"/>
</dbReference>
<dbReference type="Pfam" id="PF04082">
    <property type="entry name" value="Fungal_trans"/>
    <property type="match status" value="1"/>
</dbReference>
<dbReference type="GO" id="GO:0008270">
    <property type="term" value="F:zinc ion binding"/>
    <property type="evidence" value="ECO:0007669"/>
    <property type="project" value="InterPro"/>
</dbReference>
<evidence type="ECO:0000259" key="7">
    <source>
        <dbReference type="PROSITE" id="PS50048"/>
    </source>
</evidence>
<gene>
    <name evidence="9" type="ORF">PCL_12238</name>
    <name evidence="8" type="ORF">Purlil1_5035</name>
</gene>
<dbReference type="PANTHER" id="PTHR47424:SF3">
    <property type="entry name" value="REGULATORY PROTEIN GAL4"/>
    <property type="match status" value="1"/>
</dbReference>
<dbReference type="GO" id="GO:0000981">
    <property type="term" value="F:DNA-binding transcription factor activity, RNA polymerase II-specific"/>
    <property type="evidence" value="ECO:0007669"/>
    <property type="project" value="InterPro"/>
</dbReference>
<accession>A0A2U3E8N6</accession>
<reference evidence="9 10" key="2">
    <citation type="journal article" date="2016" name="Front. Microbiol.">
        <title>Genome and transcriptome sequences reveal the specific parasitism of the nematophagous Purpureocillium lilacinum 36-1.</title>
        <authorList>
            <person name="Xie J."/>
            <person name="Li S."/>
            <person name="Mo C."/>
            <person name="Xiao X."/>
            <person name="Peng D."/>
            <person name="Wang G."/>
            <person name="Xiao Y."/>
        </authorList>
    </citation>
    <scope>NUCLEOTIDE SEQUENCE [LARGE SCALE GENOMIC DNA]</scope>
    <source>
        <strain evidence="9 10">36-1</strain>
    </source>
</reference>
<keyword evidence="3" id="KW-0238">DNA-binding</keyword>
<evidence type="ECO:0000313" key="11">
    <source>
        <dbReference type="Proteomes" id="UP001287286"/>
    </source>
</evidence>
<dbReference type="SMART" id="SM00906">
    <property type="entry name" value="Fungal_trans"/>
    <property type="match status" value="1"/>
</dbReference>
<evidence type="ECO:0000256" key="3">
    <source>
        <dbReference type="ARBA" id="ARBA00023125"/>
    </source>
</evidence>
<protein>
    <submittedName>
        <fullName evidence="8">Transcriptional regulator family: Fungal Specific TF</fullName>
    </submittedName>
</protein>
<dbReference type="PROSITE" id="PS50048">
    <property type="entry name" value="ZN2_CY6_FUNGAL_2"/>
    <property type="match status" value="1"/>
</dbReference>
<keyword evidence="4" id="KW-0804">Transcription</keyword>
<keyword evidence="5" id="KW-0539">Nucleus</keyword>
<dbReference type="SUPFAM" id="SSF57701">
    <property type="entry name" value="Zn2/Cys6 DNA-binding domain"/>
    <property type="match status" value="1"/>
</dbReference>
<evidence type="ECO:0000256" key="6">
    <source>
        <dbReference type="SAM" id="MobiDB-lite"/>
    </source>
</evidence>
<evidence type="ECO:0000256" key="4">
    <source>
        <dbReference type="ARBA" id="ARBA00023163"/>
    </source>
</evidence>
<feature type="region of interest" description="Disordered" evidence="6">
    <location>
        <begin position="1"/>
        <end position="27"/>
    </location>
</feature>
<dbReference type="EMBL" id="JAWRVI010000015">
    <property type="protein sequence ID" value="KAK4090363.1"/>
    <property type="molecule type" value="Genomic_DNA"/>
</dbReference>
<dbReference type="GO" id="GO:0000978">
    <property type="term" value="F:RNA polymerase II cis-regulatory region sequence-specific DNA binding"/>
    <property type="evidence" value="ECO:0007669"/>
    <property type="project" value="TreeGrafter"/>
</dbReference>
<evidence type="ECO:0000256" key="2">
    <source>
        <dbReference type="ARBA" id="ARBA00023015"/>
    </source>
</evidence>
<name>A0A2U3E8N6_PURLI</name>
<comment type="caution">
    <text evidence="9">The sequence shown here is derived from an EMBL/GenBank/DDBJ whole genome shotgun (WGS) entry which is preliminary data.</text>
</comment>
<feature type="region of interest" description="Disordered" evidence="6">
    <location>
        <begin position="142"/>
        <end position="163"/>
    </location>
</feature>
<evidence type="ECO:0000256" key="1">
    <source>
        <dbReference type="ARBA" id="ARBA00022723"/>
    </source>
</evidence>
<dbReference type="EMBL" id="LCWV01000008">
    <property type="protein sequence ID" value="PWI70870.1"/>
    <property type="molecule type" value="Genomic_DNA"/>
</dbReference>
<dbReference type="InterPro" id="IPR001138">
    <property type="entry name" value="Zn2Cys6_DnaBD"/>
</dbReference>
<dbReference type="CDD" id="cd00067">
    <property type="entry name" value="GAL4"/>
    <property type="match status" value="1"/>
</dbReference>
<dbReference type="Proteomes" id="UP001287286">
    <property type="component" value="Unassembled WGS sequence"/>
</dbReference>
<evidence type="ECO:0000313" key="9">
    <source>
        <dbReference type="EMBL" id="PWI70870.1"/>
    </source>
</evidence>
<dbReference type="GO" id="GO:0000435">
    <property type="term" value="P:positive regulation of transcription from RNA polymerase II promoter by galactose"/>
    <property type="evidence" value="ECO:0007669"/>
    <property type="project" value="TreeGrafter"/>
</dbReference>
<dbReference type="CDD" id="cd12148">
    <property type="entry name" value="fungal_TF_MHR"/>
    <property type="match status" value="1"/>
</dbReference>
<proteinExistence type="predicted"/>
<dbReference type="Pfam" id="PF00172">
    <property type="entry name" value="Zn_clus"/>
    <property type="match status" value="1"/>
</dbReference>
<evidence type="ECO:0000313" key="10">
    <source>
        <dbReference type="Proteomes" id="UP000245956"/>
    </source>
</evidence>
<dbReference type="GO" id="GO:0006351">
    <property type="term" value="P:DNA-templated transcription"/>
    <property type="evidence" value="ECO:0007669"/>
    <property type="project" value="InterPro"/>
</dbReference>
<feature type="domain" description="Zn(2)-C6 fungal-type" evidence="7">
    <location>
        <begin position="30"/>
        <end position="63"/>
    </location>
</feature>
<reference evidence="8 11" key="4">
    <citation type="journal article" date="2024" name="Microbiol. Resour. Announc.">
        <title>Genome annotations for the ascomycete fungi Trichoderma harzianum, Trichoderma aggressivum, and Purpureocillium lilacinum.</title>
        <authorList>
            <person name="Beijen E.P.W."/>
            <person name="Ohm R.A."/>
        </authorList>
    </citation>
    <scope>NUCLEOTIDE SEQUENCE [LARGE SCALE GENOMIC DNA]</scope>
    <source>
        <strain evidence="8 11">CBS 150709</strain>
    </source>
</reference>
<evidence type="ECO:0000256" key="5">
    <source>
        <dbReference type="ARBA" id="ARBA00023242"/>
    </source>
</evidence>
<keyword evidence="11" id="KW-1185">Reference proteome</keyword>
<reference evidence="8" key="3">
    <citation type="submission" date="2023-11" db="EMBL/GenBank/DDBJ databases">
        <authorList>
            <person name="Beijen E."/>
            <person name="Ohm R.A."/>
        </authorList>
    </citation>
    <scope>NUCLEOTIDE SEQUENCE</scope>
    <source>
        <strain evidence="8">CBS 150709</strain>
    </source>
</reference>